<organism evidence="2 3">
    <name type="scientific">Pseudomonas putida</name>
    <name type="common">Arthrobacter siderocapsulatus</name>
    <dbReference type="NCBI Taxonomy" id="303"/>
    <lineage>
        <taxon>Bacteria</taxon>
        <taxon>Pseudomonadati</taxon>
        <taxon>Pseudomonadota</taxon>
        <taxon>Gammaproteobacteria</taxon>
        <taxon>Pseudomonadales</taxon>
        <taxon>Pseudomonadaceae</taxon>
        <taxon>Pseudomonas</taxon>
    </lineage>
</organism>
<evidence type="ECO:0000313" key="3">
    <source>
        <dbReference type="Proteomes" id="UP000269115"/>
    </source>
</evidence>
<dbReference type="AlphaFoldDB" id="A0A9X8ELD4"/>
<name>A0A9X8ELD4_PSEPU</name>
<proteinExistence type="predicted"/>
<reference evidence="2 3" key="1">
    <citation type="submission" date="2018-11" db="EMBL/GenBank/DDBJ databases">
        <title>Genomic analyses of the natural microbiome of Caenorhabditis elegans.</title>
        <authorList>
            <person name="Samuel B."/>
        </authorList>
    </citation>
    <scope>NUCLEOTIDE SEQUENCE [LARGE SCALE GENOMIC DNA]</scope>
    <source>
        <strain evidence="2 3">BIGb0473</strain>
    </source>
</reference>
<protein>
    <submittedName>
        <fullName evidence="2">Uncharacterized protein DUF4145</fullName>
    </submittedName>
</protein>
<comment type="caution">
    <text evidence="2">The sequence shown here is derived from an EMBL/GenBank/DDBJ whole genome shotgun (WGS) entry which is preliminary data.</text>
</comment>
<dbReference type="Pfam" id="PF13643">
    <property type="entry name" value="DUF4145"/>
    <property type="match status" value="1"/>
</dbReference>
<gene>
    <name evidence="2" type="ORF">EDF85_1391</name>
</gene>
<evidence type="ECO:0000259" key="1">
    <source>
        <dbReference type="Pfam" id="PF13643"/>
    </source>
</evidence>
<sequence>MLKIPSSSVRKVLKLSTGSYSATSVSAICPFCIEKVIFSLSGYTDDRSRNWVSATASCPGCARAVQFLTVASPNDADGNEPAERHQVFMFPGKVTGYSYPVLPDTVPPPLQRSLTSTIDSLNAKNFPATAVGARRTLEGIFKYLVDTEKRGKSLYQLIDDVKNHNDLAAPLETLSHAIRSGGNLGAHFDDENEPTEAMAHRMVELLDYLISYLYVLPSQITDLEKALGKE</sequence>
<evidence type="ECO:0000313" key="2">
    <source>
        <dbReference type="EMBL" id="ROQ53627.1"/>
    </source>
</evidence>
<dbReference type="RefSeq" id="WP_123752605.1">
    <property type="nucleotide sequence ID" value="NZ_RJUR01000011.1"/>
</dbReference>
<dbReference type="Proteomes" id="UP000269115">
    <property type="component" value="Unassembled WGS sequence"/>
</dbReference>
<accession>A0A9X8ELD4</accession>
<dbReference type="InterPro" id="IPR025285">
    <property type="entry name" value="DUF4145"/>
</dbReference>
<dbReference type="EMBL" id="RJUR01000011">
    <property type="protein sequence ID" value="ROQ53627.1"/>
    <property type="molecule type" value="Genomic_DNA"/>
</dbReference>
<feature type="domain" description="DUF4145" evidence="1">
    <location>
        <begin position="121"/>
        <end position="206"/>
    </location>
</feature>